<evidence type="ECO:0000256" key="5">
    <source>
        <dbReference type="SAM" id="Phobius"/>
    </source>
</evidence>
<accession>A0A849A6I7</accession>
<dbReference type="GO" id="GO:0016020">
    <property type="term" value="C:membrane"/>
    <property type="evidence" value="ECO:0007669"/>
    <property type="project" value="UniProtKB-SubCell"/>
</dbReference>
<gene>
    <name evidence="7" type="ORF">HKD39_10665</name>
</gene>
<dbReference type="AlphaFoldDB" id="A0A849A6I7"/>
<feature type="transmembrane region" description="Helical" evidence="5">
    <location>
        <begin position="299"/>
        <end position="317"/>
    </location>
</feature>
<dbReference type="InterPro" id="IPR049453">
    <property type="entry name" value="Memb_transporter_dom"/>
</dbReference>
<protein>
    <recommendedName>
        <fullName evidence="6">Integral membrane bound transporter domain-containing protein</fullName>
    </recommendedName>
</protein>
<dbReference type="EMBL" id="JABEND010000005">
    <property type="protein sequence ID" value="NNG36169.1"/>
    <property type="molecule type" value="Genomic_DNA"/>
</dbReference>
<feature type="transmembrane region" description="Helical" evidence="5">
    <location>
        <begin position="329"/>
        <end position="347"/>
    </location>
</feature>
<keyword evidence="4 5" id="KW-0472">Membrane</keyword>
<organism evidence="7 8">
    <name type="scientific">Nakamurella aerolata</name>
    <dbReference type="NCBI Taxonomy" id="1656892"/>
    <lineage>
        <taxon>Bacteria</taxon>
        <taxon>Bacillati</taxon>
        <taxon>Actinomycetota</taxon>
        <taxon>Actinomycetes</taxon>
        <taxon>Nakamurellales</taxon>
        <taxon>Nakamurellaceae</taxon>
        <taxon>Nakamurella</taxon>
    </lineage>
</organism>
<dbReference type="RefSeq" id="WP_171199849.1">
    <property type="nucleotide sequence ID" value="NZ_JABEND010000005.1"/>
</dbReference>
<keyword evidence="2 5" id="KW-0812">Transmembrane</keyword>
<name>A0A849A6I7_9ACTN</name>
<evidence type="ECO:0000256" key="1">
    <source>
        <dbReference type="ARBA" id="ARBA00004141"/>
    </source>
</evidence>
<reference evidence="7 8" key="1">
    <citation type="submission" date="2020-05" db="EMBL/GenBank/DDBJ databases">
        <title>Nakamurella sp. DB0629 isolated from air conditioner.</title>
        <authorList>
            <person name="Kim D.H."/>
            <person name="Kim D.-U."/>
        </authorList>
    </citation>
    <scope>NUCLEOTIDE SEQUENCE [LARGE SCALE GENOMIC DNA]</scope>
    <source>
        <strain evidence="7 8">DB0629</strain>
    </source>
</reference>
<dbReference type="Proteomes" id="UP000562984">
    <property type="component" value="Unassembled WGS sequence"/>
</dbReference>
<feature type="transmembrane region" description="Helical" evidence="5">
    <location>
        <begin position="94"/>
        <end position="112"/>
    </location>
</feature>
<feature type="transmembrane region" description="Helical" evidence="5">
    <location>
        <begin position="210"/>
        <end position="234"/>
    </location>
</feature>
<feature type="transmembrane region" description="Helical" evidence="5">
    <location>
        <begin position="156"/>
        <end position="176"/>
    </location>
</feature>
<evidence type="ECO:0000256" key="2">
    <source>
        <dbReference type="ARBA" id="ARBA00022692"/>
    </source>
</evidence>
<feature type="transmembrane region" description="Helical" evidence="5">
    <location>
        <begin position="255"/>
        <end position="271"/>
    </location>
</feature>
<evidence type="ECO:0000313" key="7">
    <source>
        <dbReference type="EMBL" id="NNG36169.1"/>
    </source>
</evidence>
<comment type="subcellular location">
    <subcellularLocation>
        <location evidence="1">Membrane</location>
        <topology evidence="1">Multi-pass membrane protein</topology>
    </subcellularLocation>
</comment>
<feature type="transmembrane region" description="Helical" evidence="5">
    <location>
        <begin position="63"/>
        <end position="82"/>
    </location>
</feature>
<proteinExistence type="predicted"/>
<feature type="transmembrane region" description="Helical" evidence="5">
    <location>
        <begin position="118"/>
        <end position="144"/>
    </location>
</feature>
<evidence type="ECO:0000313" key="8">
    <source>
        <dbReference type="Proteomes" id="UP000562984"/>
    </source>
</evidence>
<feature type="transmembrane region" description="Helical" evidence="5">
    <location>
        <begin position="40"/>
        <end position="57"/>
    </location>
</feature>
<keyword evidence="8" id="KW-1185">Reference proteome</keyword>
<comment type="caution">
    <text evidence="7">The sequence shown here is derived from an EMBL/GenBank/DDBJ whole genome shotgun (WGS) entry which is preliminary data.</text>
</comment>
<feature type="domain" description="Integral membrane bound transporter" evidence="6">
    <location>
        <begin position="219"/>
        <end position="341"/>
    </location>
</feature>
<dbReference type="Pfam" id="PF13515">
    <property type="entry name" value="FUSC_2"/>
    <property type="match status" value="1"/>
</dbReference>
<evidence type="ECO:0000256" key="4">
    <source>
        <dbReference type="ARBA" id="ARBA00023136"/>
    </source>
</evidence>
<evidence type="ECO:0000259" key="6">
    <source>
        <dbReference type="Pfam" id="PF13515"/>
    </source>
</evidence>
<evidence type="ECO:0000256" key="3">
    <source>
        <dbReference type="ARBA" id="ARBA00022989"/>
    </source>
</evidence>
<sequence length="362" mass="38834">MTSVRTARPWPPGWPRHLTPGRWRVVFWELERDAHYNWRVGLRVGLTVAAPLLLGLLTHQVAAGSVAGIAAWLLAIAPTAPTGKQRCWQNLRRAALLSAGYLLGLVAGTVGVSQWWLAAIFVAALGALTPVRWIAITPLICLIVGLDPPAGLSFGAASWCFGGGCLWAALALLIPIGGRHPSTSSVAEQRLSLRQHVRQRTPEFRHGGQVAVLCTGLFVLLTVLEWPHAGWLLVGVLTTLRPSWAATEARVVKRSIGMAGGALLTAAALAIGHHSPAWATAALIAVLGAAARPLRQLNYGFWPVLGTPTLLLLVDLGTRLDGVAPEFRLLNNLLGAAFTLLAVTVLWPHPDQRPPRREPSDR</sequence>
<keyword evidence="3 5" id="KW-1133">Transmembrane helix</keyword>